<dbReference type="CDD" id="cd09727">
    <property type="entry name" value="Cas6_I-E"/>
    <property type="match status" value="1"/>
</dbReference>
<dbReference type="NCBIfam" id="TIGR01907">
    <property type="entry name" value="casE_Cse3"/>
    <property type="match status" value="1"/>
</dbReference>
<protein>
    <submittedName>
        <fullName evidence="1">Type I-E CRISPR-associated protein Cas6/Cse3/CasE</fullName>
    </submittedName>
</protein>
<dbReference type="SUPFAM" id="SSF117987">
    <property type="entry name" value="CRISPR-associated protein"/>
    <property type="match status" value="2"/>
</dbReference>
<dbReference type="Gene3D" id="3.30.70.1200">
    <property type="entry name" value="Crispr-associated protein, domain 1"/>
    <property type="match status" value="1"/>
</dbReference>
<organism evidence="1 2">
    <name type="scientific">Thalassomonas viridans</name>
    <dbReference type="NCBI Taxonomy" id="137584"/>
    <lineage>
        <taxon>Bacteria</taxon>
        <taxon>Pseudomonadati</taxon>
        <taxon>Pseudomonadota</taxon>
        <taxon>Gammaproteobacteria</taxon>
        <taxon>Alteromonadales</taxon>
        <taxon>Colwelliaceae</taxon>
        <taxon>Thalassomonas</taxon>
    </lineage>
</organism>
<dbReference type="SMART" id="SM01101">
    <property type="entry name" value="CRISPR_assoc"/>
    <property type="match status" value="1"/>
</dbReference>
<proteinExistence type="predicted"/>
<keyword evidence="2" id="KW-1185">Reference proteome</keyword>
<evidence type="ECO:0000313" key="1">
    <source>
        <dbReference type="EMBL" id="WDE04935.1"/>
    </source>
</evidence>
<dbReference type="Gene3D" id="3.30.70.1210">
    <property type="entry name" value="Crispr-associated protein, domain 2"/>
    <property type="match status" value="1"/>
</dbReference>
<dbReference type="Proteomes" id="UP000032352">
    <property type="component" value="Chromosome"/>
</dbReference>
<reference evidence="1 2" key="2">
    <citation type="journal article" date="2022" name="Mar. Drugs">
        <title>Bioassay-Guided Fractionation Leads to the Detection of Cholic Acid Generated by the Rare Thalassomonas sp.</title>
        <authorList>
            <person name="Pheiffer F."/>
            <person name="Schneider Y.K."/>
            <person name="Hansen E.H."/>
            <person name="Andersen J.H."/>
            <person name="Isaksson J."/>
            <person name="Busche T."/>
            <person name="R C."/>
            <person name="Kalinowski J."/>
            <person name="Zyl L.V."/>
            <person name="Trindade M."/>
        </authorList>
    </citation>
    <scope>NUCLEOTIDE SEQUENCE [LARGE SCALE GENOMIC DNA]</scope>
    <source>
        <strain evidence="1 2">XOM25</strain>
    </source>
</reference>
<dbReference type="KEGG" id="tvd:SG34_027125"/>
<dbReference type="AlphaFoldDB" id="A0AAF0C973"/>
<dbReference type="RefSeq" id="WP_044842406.1">
    <property type="nucleotide sequence ID" value="NZ_CP059733.1"/>
</dbReference>
<name>A0AAF0C973_9GAMM</name>
<sequence>MFLSKVTLLPSANAAKELAALTNNGAYGSHQLLWKLFTADEKREFLFREQQGAFGRPEFYVLSKHKPEQISPMFAIQSKAFAPKLAVGDRLAFKLRVNPTIAVKNGSGKSKRHDVLMHAKYQHKGNKLSAGELKAVMEQAAHQWIANEERLAQWGIQLDSLPDIECYTQHDSKKSKEQRIRFSTVDFQGVLTVKAPELFWQQYRQGFGRAKAMGCGLMLIRRI</sequence>
<reference evidence="1 2" key="1">
    <citation type="journal article" date="2015" name="Genome Announc.">
        <title>Draft Genome Sequences of Marine Isolates of Thalassomonas viridans and Thalassomonas actiniarum.</title>
        <authorList>
            <person name="Olonade I."/>
            <person name="van Zyl L.J."/>
            <person name="Trindade M."/>
        </authorList>
    </citation>
    <scope>NUCLEOTIDE SEQUENCE [LARGE SCALE GENOMIC DNA]</scope>
    <source>
        <strain evidence="1 2">XOM25</strain>
    </source>
</reference>
<evidence type="ECO:0000313" key="2">
    <source>
        <dbReference type="Proteomes" id="UP000032352"/>
    </source>
</evidence>
<dbReference type="InterPro" id="IPR010179">
    <property type="entry name" value="CRISPR-assoc_prot_Cse3"/>
</dbReference>
<accession>A0AAF0C973</accession>
<dbReference type="Pfam" id="PF08798">
    <property type="entry name" value="CRISPR_assoc"/>
    <property type="match status" value="1"/>
</dbReference>
<dbReference type="EMBL" id="CP059733">
    <property type="protein sequence ID" value="WDE04935.1"/>
    <property type="molecule type" value="Genomic_DNA"/>
</dbReference>
<gene>
    <name evidence="1" type="primary">cas6e</name>
    <name evidence="1" type="ORF">SG34_027125</name>
</gene>